<proteinExistence type="predicted"/>
<name>A0A1F6G7I9_9PROT</name>
<accession>A0A1F6G7I9</accession>
<organism evidence="1 2">
    <name type="scientific">Candidatus Lambdaproteobacteria bacterium RIFOXYD2_FULL_50_16</name>
    <dbReference type="NCBI Taxonomy" id="1817772"/>
    <lineage>
        <taxon>Bacteria</taxon>
        <taxon>Pseudomonadati</taxon>
        <taxon>Pseudomonadota</taxon>
        <taxon>Candidatus Lambdaproteobacteria</taxon>
    </lineage>
</organism>
<comment type="caution">
    <text evidence="1">The sequence shown here is derived from an EMBL/GenBank/DDBJ whole genome shotgun (WGS) entry which is preliminary data.</text>
</comment>
<reference evidence="1 2" key="1">
    <citation type="journal article" date="2016" name="Nat. Commun.">
        <title>Thousands of microbial genomes shed light on interconnected biogeochemical processes in an aquifer system.</title>
        <authorList>
            <person name="Anantharaman K."/>
            <person name="Brown C.T."/>
            <person name="Hug L.A."/>
            <person name="Sharon I."/>
            <person name="Castelle C.J."/>
            <person name="Probst A.J."/>
            <person name="Thomas B.C."/>
            <person name="Singh A."/>
            <person name="Wilkins M.J."/>
            <person name="Karaoz U."/>
            <person name="Brodie E.L."/>
            <person name="Williams K.H."/>
            <person name="Hubbard S.S."/>
            <person name="Banfield J.F."/>
        </authorList>
    </citation>
    <scope>NUCLEOTIDE SEQUENCE [LARGE SCALE GENOMIC DNA]</scope>
</reference>
<dbReference type="EMBL" id="MFNE01000043">
    <property type="protein sequence ID" value="OGG94084.1"/>
    <property type="molecule type" value="Genomic_DNA"/>
</dbReference>
<dbReference type="AlphaFoldDB" id="A0A1F6G7I9"/>
<evidence type="ECO:0000313" key="2">
    <source>
        <dbReference type="Proteomes" id="UP000178449"/>
    </source>
</evidence>
<sequence>MSEFSAKDIDLALQYAQYSLFEASLGKEGEVIFQRSPLPIGLSEALTEEINFVADYFQRMVFEGDLDPEDPDPRVPDFDDPLAEINFKLDFYKSEFTIELKKSLGVTNHRQINPYAHALLQHSAEVKANQKKR</sequence>
<dbReference type="STRING" id="1817772.A2527_09550"/>
<dbReference type="Proteomes" id="UP000178449">
    <property type="component" value="Unassembled WGS sequence"/>
</dbReference>
<evidence type="ECO:0000313" key="1">
    <source>
        <dbReference type="EMBL" id="OGG94084.1"/>
    </source>
</evidence>
<protein>
    <submittedName>
        <fullName evidence="1">Uncharacterized protein</fullName>
    </submittedName>
</protein>
<gene>
    <name evidence="1" type="ORF">A2527_09550</name>
</gene>